<dbReference type="RefSeq" id="WP_112784622.1">
    <property type="nucleotide sequence ID" value="NZ_CP030041.1"/>
</dbReference>
<reference evidence="2 3" key="1">
    <citation type="submission" date="2018-06" db="EMBL/GenBank/DDBJ databases">
        <title>Echinicola strongylocentroti sp. nov., isolated from a sea urchin Strongylocentrotus intermedius.</title>
        <authorList>
            <person name="Bae S.S."/>
        </authorList>
    </citation>
    <scope>NUCLEOTIDE SEQUENCE [LARGE SCALE GENOMIC DNA]</scope>
    <source>
        <strain evidence="2 3">MEBiC08714</strain>
    </source>
</reference>
<proteinExistence type="predicted"/>
<dbReference type="EMBL" id="CP030041">
    <property type="protein sequence ID" value="AWW31245.1"/>
    <property type="molecule type" value="Genomic_DNA"/>
</dbReference>
<dbReference type="KEGG" id="est:DN752_14550"/>
<evidence type="ECO:0000256" key="1">
    <source>
        <dbReference type="SAM" id="SignalP"/>
    </source>
</evidence>
<dbReference type="Gene3D" id="2.60.40.3080">
    <property type="match status" value="1"/>
</dbReference>
<name>A0A2Z4IJY1_9BACT</name>
<accession>A0A2Z4IJY1</accession>
<dbReference type="Proteomes" id="UP000248688">
    <property type="component" value="Chromosome"/>
</dbReference>
<gene>
    <name evidence="2" type="ORF">DN752_14550</name>
</gene>
<evidence type="ECO:0000313" key="2">
    <source>
        <dbReference type="EMBL" id="AWW31245.1"/>
    </source>
</evidence>
<feature type="signal peptide" evidence="1">
    <location>
        <begin position="1"/>
        <end position="19"/>
    </location>
</feature>
<protein>
    <submittedName>
        <fullName evidence="2">Uncharacterized protein</fullName>
    </submittedName>
</protein>
<keyword evidence="1" id="KW-0732">Signal</keyword>
<dbReference type="OrthoDB" id="837843at2"/>
<keyword evidence="3" id="KW-1185">Reference proteome</keyword>
<organism evidence="2 3">
    <name type="scientific">Echinicola strongylocentroti</name>
    <dbReference type="NCBI Taxonomy" id="1795355"/>
    <lineage>
        <taxon>Bacteria</taxon>
        <taxon>Pseudomonadati</taxon>
        <taxon>Bacteroidota</taxon>
        <taxon>Cytophagia</taxon>
        <taxon>Cytophagales</taxon>
        <taxon>Cyclobacteriaceae</taxon>
        <taxon>Echinicola</taxon>
    </lineage>
</organism>
<dbReference type="AlphaFoldDB" id="A0A2Z4IJY1"/>
<evidence type="ECO:0000313" key="3">
    <source>
        <dbReference type="Proteomes" id="UP000248688"/>
    </source>
</evidence>
<sequence length="201" mass="22579">MRLIIATMMALSISLNASALTAGHTDLKKEEKEAKAVLEKIGNKKVQLKFLTEPNGNVLVRIKNANSGVIYKEIIKTEKEFKKNYDLSALAEGDYKFEVFTREDGTISNFEFNLGEEKSAGSNYFTKIKVMDDKKIALLVKAKGANKKYIRILEEGHVIFEDTFEGDKYGKLFTFEKVASLSNLVFEVRDEEGAGKYLSAL</sequence>
<feature type="chain" id="PRO_5016329284" evidence="1">
    <location>
        <begin position="20"/>
        <end position="201"/>
    </location>
</feature>